<dbReference type="Proteomes" id="UP000789405">
    <property type="component" value="Unassembled WGS sequence"/>
</dbReference>
<organism evidence="3 4">
    <name type="scientific">Dentiscutata erythropus</name>
    <dbReference type="NCBI Taxonomy" id="1348616"/>
    <lineage>
        <taxon>Eukaryota</taxon>
        <taxon>Fungi</taxon>
        <taxon>Fungi incertae sedis</taxon>
        <taxon>Mucoromycota</taxon>
        <taxon>Glomeromycotina</taxon>
        <taxon>Glomeromycetes</taxon>
        <taxon>Diversisporales</taxon>
        <taxon>Gigasporaceae</taxon>
        <taxon>Dentiscutata</taxon>
    </lineage>
</organism>
<feature type="compositionally biased region" description="Polar residues" evidence="2">
    <location>
        <begin position="131"/>
        <end position="142"/>
    </location>
</feature>
<evidence type="ECO:0000256" key="1">
    <source>
        <dbReference type="SAM" id="Coils"/>
    </source>
</evidence>
<evidence type="ECO:0000313" key="3">
    <source>
        <dbReference type="EMBL" id="CAG8509561.1"/>
    </source>
</evidence>
<keyword evidence="1" id="KW-0175">Coiled coil</keyword>
<feature type="compositionally biased region" description="Low complexity" evidence="2">
    <location>
        <begin position="190"/>
        <end position="211"/>
    </location>
</feature>
<evidence type="ECO:0000313" key="4">
    <source>
        <dbReference type="Proteomes" id="UP000789405"/>
    </source>
</evidence>
<feature type="region of interest" description="Disordered" evidence="2">
    <location>
        <begin position="131"/>
        <end position="263"/>
    </location>
</feature>
<sequence>MVHQLPTNEKDSKRISLLEQRVEDLENTLLRTANTILEARVAELETSLKESNEECDKLRRRLAETEMAMRKDVSDCGDSDIENICEDVCEDTFKDIEFDRVYGRILKLVNTMKSDCTTAIHFKISMSSLPKFQSPKLSSPSGSPRTPPASPLTPSSAKTPPVSPFTPSSAKIPIHSRTSSMSTGLISSRPNTPSSSIKPPSSIPNSPIMSPARIPAPLKTQGLPSPSSLPNTPTSIRSPTTSLSNPAIQQSLRLSRSRTPSLSNLSNLASSCNYDSSIPSPLGAQSSQSPNGISSIPSYHSNIPSGHAPKPTGTDTLLMHGRVKNKYSQNYSNLTQSTPSSQAIKV</sequence>
<reference evidence="3" key="1">
    <citation type="submission" date="2021-06" db="EMBL/GenBank/DDBJ databases">
        <authorList>
            <person name="Kallberg Y."/>
            <person name="Tangrot J."/>
            <person name="Rosling A."/>
        </authorList>
    </citation>
    <scope>NUCLEOTIDE SEQUENCE</scope>
    <source>
        <strain evidence="3">MA453B</strain>
    </source>
</reference>
<feature type="compositionally biased region" description="Polar residues" evidence="2">
    <location>
        <begin position="236"/>
        <end position="250"/>
    </location>
</feature>
<proteinExistence type="predicted"/>
<protein>
    <submittedName>
        <fullName evidence="3">19172_t:CDS:1</fullName>
    </submittedName>
</protein>
<feature type="compositionally biased region" description="Low complexity" evidence="2">
    <location>
        <begin position="251"/>
        <end position="263"/>
    </location>
</feature>
<feature type="coiled-coil region" evidence="1">
    <location>
        <begin position="8"/>
        <end position="68"/>
    </location>
</feature>
<feature type="compositionally biased region" description="Polar residues" evidence="2">
    <location>
        <begin position="279"/>
        <end position="304"/>
    </location>
</feature>
<feature type="region of interest" description="Disordered" evidence="2">
    <location>
        <begin position="279"/>
        <end position="346"/>
    </location>
</feature>
<feature type="compositionally biased region" description="Low complexity" evidence="2">
    <location>
        <begin position="223"/>
        <end position="235"/>
    </location>
</feature>
<feature type="compositionally biased region" description="Polar residues" evidence="2">
    <location>
        <begin position="326"/>
        <end position="346"/>
    </location>
</feature>
<gene>
    <name evidence="3" type="ORF">DERYTH_LOCUS3316</name>
</gene>
<keyword evidence="4" id="KW-1185">Reference proteome</keyword>
<feature type="compositionally biased region" description="Polar residues" evidence="2">
    <location>
        <begin position="176"/>
        <end position="189"/>
    </location>
</feature>
<accession>A0A9N9F4Q4</accession>
<dbReference type="OrthoDB" id="2420203at2759"/>
<evidence type="ECO:0000256" key="2">
    <source>
        <dbReference type="SAM" id="MobiDB-lite"/>
    </source>
</evidence>
<dbReference type="AlphaFoldDB" id="A0A9N9F4Q4"/>
<name>A0A9N9F4Q4_9GLOM</name>
<comment type="caution">
    <text evidence="3">The sequence shown here is derived from an EMBL/GenBank/DDBJ whole genome shotgun (WGS) entry which is preliminary data.</text>
</comment>
<dbReference type="EMBL" id="CAJVPY010001153">
    <property type="protein sequence ID" value="CAG8509561.1"/>
    <property type="molecule type" value="Genomic_DNA"/>
</dbReference>